<dbReference type="Gene3D" id="3.80.10.10">
    <property type="entry name" value="Ribonuclease Inhibitor"/>
    <property type="match status" value="4"/>
</dbReference>
<feature type="domain" description="PPM-type phosphatase" evidence="4">
    <location>
        <begin position="786"/>
        <end position="1010"/>
    </location>
</feature>
<evidence type="ECO:0000256" key="3">
    <source>
        <dbReference type="SAM" id="MobiDB-lite"/>
    </source>
</evidence>
<feature type="region of interest" description="Disordered" evidence="3">
    <location>
        <begin position="238"/>
        <end position="263"/>
    </location>
</feature>
<dbReference type="Pfam" id="PF13855">
    <property type="entry name" value="LRR_8"/>
    <property type="match status" value="1"/>
</dbReference>
<dbReference type="CDD" id="cd00143">
    <property type="entry name" value="PP2Cc"/>
    <property type="match status" value="1"/>
</dbReference>
<sequence length="1297" mass="147872">MEFLQNNTLINFYNLGKLFVTFEKIYKLKKKNDQLEQSARRNDDPNLIVYEKNSLKLNTIAVEVLKRGRNLYSRLSEKDQILLKPYLNKFKQEVGEKLCINTTIDGIPYCSCHQEKHAAGNDVNALHNQLKVANNNIKYVQLMNRNLKQQLYLLSKRIPVNKQKALMAKLDIDDDNEQNRMANIRRDLCVKMVNMSNSDVCSVKLVTSRKPEKGLKPTTKHFLKDYDAIELDSLEHSPVDSDLDAEETPKPKTKPTHKKSKQPELKQLNLNGLCKNRLDSNYYTEDLILPEHSFEALLDLQVLTLRSNLLHVFPSSILQLISLIVLDLSDNNLLTIPTEISQLINLQELVLDQNVLSVLPATLWKLKCFKVLKIAYNRLALPPDKFADMRAYVLPDNEKDYENVSKTNVLTTLNLRANRLKGNIILGNYGNLTELDVSENNIEVLDLSAVEQLQILQCSKNVITLLTLHGKTLTSLIAGNNLLKSFVVIATPFNLKHIDVSYNNLDVLPDWLSSCQELRSLFASNNCIKSLPDHLFCNEMPYLHTLQLAYNQLHNLPTIHRKVPIQELFLQNNSISTLPENFFKCVQTIRVLNISNNRLCELPKPDKNLTLEKLFITANCLTDNALIDLSPYLTNLKTLHAAYNNFTLLPENCGYQWKEIEELVLSGNKLIRLPDSVGHLKHLTVLRIHSNLLQTCPTLSHLSSLRVLDFAHNHLDKINLTSLIPPNLKFLDLSCNSKLHVDSQQFHTYRSQRPMSLVDVSGKNRTSLPLTPSPFCENDLTESSWSVGFSETAGCKQRLYISQIRLPAFCNTEALFGMFDGENNSDIPIAVDKIVPRILLEERTVKETANDYMKYTMLSTHKELKDKGQKHGMNAVIVHILKSKSTVDYSFCGGVKRYVMKIASVGEMKIVLGRTVGPLRLLPIKQRRQIRTNPQLNYVIPDPDIIEFQLEDKDEYMIIANKNLWEVMSPENAIREVSLQRNVILAAKRLQDLAQSYGAEENLSIIIVRFNLISSDVDLLMRELRQTIKKNKYHSESGFSNASTCQPGCCCEALNNACSSCVEKITMPPAMISNDDRSSPSGQSDQACSDCNSSAKMFIHQLNRQNDNRSLRSFTSSHYEAADAKVSPERRSYRGVAKAVRARKEEEKMRDDSDSALSEEQFKCWEYMLEQNTQLLFDKELNTLNKNNKRSQLALKNSSLSRSSPQLVDNNSQNTFLSRQFGSSRSFNPLVTRPVSRFFPDKRQLLGGPHAAYFGSLQRLMPYNLEYDFAVMQERGLADSLDLDRMQQYWGVTTTEL</sequence>
<dbReference type="Proteomes" id="UP001353858">
    <property type="component" value="Unassembled WGS sequence"/>
</dbReference>
<dbReference type="SUPFAM" id="SSF81606">
    <property type="entry name" value="PP2C-like"/>
    <property type="match status" value="1"/>
</dbReference>
<dbReference type="SUPFAM" id="SSF52058">
    <property type="entry name" value="L domain-like"/>
    <property type="match status" value="2"/>
</dbReference>
<dbReference type="InterPro" id="IPR003591">
    <property type="entry name" value="Leu-rich_rpt_typical-subtyp"/>
</dbReference>
<dbReference type="Pfam" id="PF00481">
    <property type="entry name" value="PP2C"/>
    <property type="match status" value="1"/>
</dbReference>
<dbReference type="InterPro" id="IPR001932">
    <property type="entry name" value="PPM-type_phosphatase-like_dom"/>
</dbReference>
<dbReference type="PROSITE" id="PS51746">
    <property type="entry name" value="PPM_2"/>
    <property type="match status" value="1"/>
</dbReference>
<dbReference type="PROSITE" id="PS51450">
    <property type="entry name" value="LRR"/>
    <property type="match status" value="3"/>
</dbReference>
<dbReference type="InterPro" id="IPR001611">
    <property type="entry name" value="Leu-rich_rpt"/>
</dbReference>
<keyword evidence="6" id="KW-1185">Reference proteome</keyword>
<evidence type="ECO:0000256" key="2">
    <source>
        <dbReference type="ARBA" id="ARBA00022737"/>
    </source>
</evidence>
<dbReference type="SMART" id="SM00369">
    <property type="entry name" value="LRR_TYP"/>
    <property type="match status" value="11"/>
</dbReference>
<evidence type="ECO:0000313" key="6">
    <source>
        <dbReference type="Proteomes" id="UP001353858"/>
    </source>
</evidence>
<comment type="caution">
    <text evidence="5">The sequence shown here is derived from an EMBL/GenBank/DDBJ whole genome shotgun (WGS) entry which is preliminary data.</text>
</comment>
<protein>
    <recommendedName>
        <fullName evidence="4">PPM-type phosphatase domain-containing protein</fullName>
    </recommendedName>
</protein>
<dbReference type="EMBL" id="JARPUR010000003">
    <property type="protein sequence ID" value="KAK4880245.1"/>
    <property type="molecule type" value="Genomic_DNA"/>
</dbReference>
<dbReference type="Gene3D" id="3.60.40.10">
    <property type="entry name" value="PPM-type phosphatase domain"/>
    <property type="match status" value="1"/>
</dbReference>
<keyword evidence="2" id="KW-0677">Repeat</keyword>
<dbReference type="Pfam" id="PF00560">
    <property type="entry name" value="LRR_1"/>
    <property type="match status" value="2"/>
</dbReference>
<name>A0AAN7SRC0_9COLE</name>
<dbReference type="InterPro" id="IPR050216">
    <property type="entry name" value="LRR_domain-containing"/>
</dbReference>
<dbReference type="InterPro" id="IPR036457">
    <property type="entry name" value="PPM-type-like_dom_sf"/>
</dbReference>
<dbReference type="PANTHER" id="PTHR48051">
    <property type="match status" value="1"/>
</dbReference>
<reference evidence="6" key="1">
    <citation type="submission" date="2023-01" db="EMBL/GenBank/DDBJ databases">
        <title>Key to firefly adult light organ development and bioluminescence: homeobox transcription factors regulate luciferase expression and transportation to peroxisome.</title>
        <authorList>
            <person name="Fu X."/>
        </authorList>
    </citation>
    <scope>NUCLEOTIDE SEQUENCE [LARGE SCALE GENOMIC DNA]</scope>
</reference>
<evidence type="ECO:0000256" key="1">
    <source>
        <dbReference type="ARBA" id="ARBA00022614"/>
    </source>
</evidence>
<dbReference type="SMART" id="SM00364">
    <property type="entry name" value="LRR_BAC"/>
    <property type="match status" value="11"/>
</dbReference>
<dbReference type="SMART" id="SM00332">
    <property type="entry name" value="PP2Cc"/>
    <property type="match status" value="1"/>
</dbReference>
<feature type="compositionally biased region" description="Basic residues" evidence="3">
    <location>
        <begin position="251"/>
        <end position="260"/>
    </location>
</feature>
<dbReference type="GO" id="GO:0005737">
    <property type="term" value="C:cytoplasm"/>
    <property type="evidence" value="ECO:0007669"/>
    <property type="project" value="TreeGrafter"/>
</dbReference>
<evidence type="ECO:0000259" key="4">
    <source>
        <dbReference type="PROSITE" id="PS51746"/>
    </source>
</evidence>
<dbReference type="PANTHER" id="PTHR48051:SF1">
    <property type="entry name" value="RAS SUPPRESSOR PROTEIN 1"/>
    <property type="match status" value="1"/>
</dbReference>
<accession>A0AAN7SRC0</accession>
<evidence type="ECO:0000313" key="5">
    <source>
        <dbReference type="EMBL" id="KAK4880245.1"/>
    </source>
</evidence>
<dbReference type="InterPro" id="IPR032675">
    <property type="entry name" value="LRR_dom_sf"/>
</dbReference>
<organism evidence="5 6">
    <name type="scientific">Aquatica leii</name>
    <dbReference type="NCBI Taxonomy" id="1421715"/>
    <lineage>
        <taxon>Eukaryota</taxon>
        <taxon>Metazoa</taxon>
        <taxon>Ecdysozoa</taxon>
        <taxon>Arthropoda</taxon>
        <taxon>Hexapoda</taxon>
        <taxon>Insecta</taxon>
        <taxon>Pterygota</taxon>
        <taxon>Neoptera</taxon>
        <taxon>Endopterygota</taxon>
        <taxon>Coleoptera</taxon>
        <taxon>Polyphaga</taxon>
        <taxon>Elateriformia</taxon>
        <taxon>Elateroidea</taxon>
        <taxon>Lampyridae</taxon>
        <taxon>Luciolinae</taxon>
        <taxon>Aquatica</taxon>
    </lineage>
</organism>
<keyword evidence="1" id="KW-0433">Leucine-rich repeat</keyword>
<proteinExistence type="predicted"/>
<gene>
    <name evidence="5" type="ORF">RN001_008391</name>
</gene>